<evidence type="ECO:0000313" key="10">
    <source>
        <dbReference type="EMBL" id="KAK0395990.1"/>
    </source>
</evidence>
<feature type="transmembrane region" description="Helical" evidence="9">
    <location>
        <begin position="111"/>
        <end position="129"/>
    </location>
</feature>
<feature type="transmembrane region" description="Helical" evidence="9">
    <location>
        <begin position="274"/>
        <end position="297"/>
    </location>
</feature>
<evidence type="ECO:0000256" key="6">
    <source>
        <dbReference type="ARBA" id="ARBA00035673"/>
    </source>
</evidence>
<dbReference type="InterPro" id="IPR012506">
    <property type="entry name" value="TMEM86B-like"/>
</dbReference>
<evidence type="ECO:0000256" key="1">
    <source>
        <dbReference type="ARBA" id="ARBA00004141"/>
    </source>
</evidence>
<evidence type="ECO:0000256" key="2">
    <source>
        <dbReference type="ARBA" id="ARBA00007375"/>
    </source>
</evidence>
<evidence type="ECO:0000313" key="11">
    <source>
        <dbReference type="Proteomes" id="UP001175271"/>
    </source>
</evidence>
<dbReference type="EC" id="3.3.2.2" evidence="6"/>
<feature type="transmembrane region" description="Helical" evidence="9">
    <location>
        <begin position="64"/>
        <end position="91"/>
    </location>
</feature>
<dbReference type="Pfam" id="PF07947">
    <property type="entry name" value="YhhN"/>
    <property type="match status" value="1"/>
</dbReference>
<dbReference type="PANTHER" id="PTHR31885">
    <property type="entry name" value="GH04784P"/>
    <property type="match status" value="1"/>
</dbReference>
<dbReference type="EMBL" id="JAUCMV010000005">
    <property type="protein sequence ID" value="KAK0395990.1"/>
    <property type="molecule type" value="Genomic_DNA"/>
</dbReference>
<evidence type="ECO:0000256" key="5">
    <source>
        <dbReference type="ARBA" id="ARBA00023136"/>
    </source>
</evidence>
<dbReference type="Proteomes" id="UP001175271">
    <property type="component" value="Unassembled WGS sequence"/>
</dbReference>
<feature type="transmembrane region" description="Helical" evidence="9">
    <location>
        <begin position="141"/>
        <end position="162"/>
    </location>
</feature>
<evidence type="ECO:0000256" key="4">
    <source>
        <dbReference type="ARBA" id="ARBA00022989"/>
    </source>
</evidence>
<feature type="transmembrane region" description="Helical" evidence="9">
    <location>
        <begin position="339"/>
        <end position="361"/>
    </location>
</feature>
<comment type="similarity">
    <text evidence="2">Belongs to the TMEM86 family.</text>
</comment>
<keyword evidence="5 9" id="KW-0472">Membrane</keyword>
<evidence type="ECO:0000256" key="3">
    <source>
        <dbReference type="ARBA" id="ARBA00022692"/>
    </source>
</evidence>
<keyword evidence="4 9" id="KW-1133">Transmembrane helix</keyword>
<protein>
    <recommendedName>
        <fullName evidence="6">lysoplasmalogenase</fullName>
        <ecNumber evidence="6">3.3.2.2</ecNumber>
    </recommendedName>
</protein>
<comment type="caution">
    <text evidence="10">The sequence shown here is derived from an EMBL/GenBank/DDBJ whole genome shotgun (WGS) entry which is preliminary data.</text>
</comment>
<feature type="transmembrane region" description="Helical" evidence="9">
    <location>
        <begin position="202"/>
        <end position="221"/>
    </location>
</feature>
<dbReference type="GO" id="GO:0016020">
    <property type="term" value="C:membrane"/>
    <property type="evidence" value="ECO:0007669"/>
    <property type="project" value="UniProtKB-SubCell"/>
</dbReference>
<organism evidence="10 11">
    <name type="scientific">Steinernema hermaphroditum</name>
    <dbReference type="NCBI Taxonomy" id="289476"/>
    <lineage>
        <taxon>Eukaryota</taxon>
        <taxon>Metazoa</taxon>
        <taxon>Ecdysozoa</taxon>
        <taxon>Nematoda</taxon>
        <taxon>Chromadorea</taxon>
        <taxon>Rhabditida</taxon>
        <taxon>Tylenchina</taxon>
        <taxon>Panagrolaimomorpha</taxon>
        <taxon>Strongyloidoidea</taxon>
        <taxon>Steinernematidae</taxon>
        <taxon>Steinernema</taxon>
    </lineage>
</organism>
<dbReference type="GO" id="GO:0047408">
    <property type="term" value="F:alkenylglycerophosphocholine hydrolase activity"/>
    <property type="evidence" value="ECO:0007669"/>
    <property type="project" value="UniProtKB-EC"/>
</dbReference>
<comment type="catalytic activity">
    <reaction evidence="8">
        <text>a 1-O-(1Z-alkenyl)-sn-glycero-3-phosphocholine + H2O = a 2,3-saturated aldehyde + sn-glycerol 3-phosphocholine</text>
        <dbReference type="Rhea" id="RHEA:22544"/>
        <dbReference type="ChEBI" id="CHEBI:15377"/>
        <dbReference type="ChEBI" id="CHEBI:16870"/>
        <dbReference type="ChEBI" id="CHEBI:73359"/>
        <dbReference type="ChEBI" id="CHEBI:77287"/>
        <dbReference type="EC" id="3.3.2.2"/>
    </reaction>
</comment>
<dbReference type="PANTHER" id="PTHR31885:SF6">
    <property type="entry name" value="GH04784P"/>
    <property type="match status" value="1"/>
</dbReference>
<evidence type="ECO:0000256" key="9">
    <source>
        <dbReference type="SAM" id="Phobius"/>
    </source>
</evidence>
<feature type="transmembrane region" description="Helical" evidence="9">
    <location>
        <begin position="32"/>
        <end position="52"/>
    </location>
</feature>
<evidence type="ECO:0000256" key="8">
    <source>
        <dbReference type="ARBA" id="ARBA00049560"/>
    </source>
</evidence>
<proteinExistence type="inferred from homology"/>
<comment type="catalytic activity">
    <reaction evidence="7">
        <text>a 1-O-(1Z-alkenyl)-sn-glycero-3-phosphoethanolamine + H2O = a 2,3-saturated aldehyde + sn-glycero-3-phosphoethanolamine</text>
        <dbReference type="Rhea" id="RHEA:16905"/>
        <dbReference type="ChEBI" id="CHEBI:15377"/>
        <dbReference type="ChEBI" id="CHEBI:73359"/>
        <dbReference type="ChEBI" id="CHEBI:77288"/>
        <dbReference type="ChEBI" id="CHEBI:143890"/>
        <dbReference type="EC" id="3.3.2.2"/>
    </reaction>
</comment>
<accession>A0AA39LG74</accession>
<reference evidence="10" key="1">
    <citation type="submission" date="2023-06" db="EMBL/GenBank/DDBJ databases">
        <title>Genomic analysis of the entomopathogenic nematode Steinernema hermaphroditum.</title>
        <authorList>
            <person name="Schwarz E.M."/>
            <person name="Heppert J.K."/>
            <person name="Baniya A."/>
            <person name="Schwartz H.T."/>
            <person name="Tan C.-H."/>
            <person name="Antoshechkin I."/>
            <person name="Sternberg P.W."/>
            <person name="Goodrich-Blair H."/>
            <person name="Dillman A.R."/>
        </authorList>
    </citation>
    <scope>NUCLEOTIDE SEQUENCE</scope>
    <source>
        <strain evidence="10">PS9179</strain>
        <tissue evidence="10">Whole animal</tissue>
    </source>
</reference>
<feature type="transmembrane region" description="Helical" evidence="9">
    <location>
        <begin position="367"/>
        <end position="385"/>
    </location>
</feature>
<feature type="transmembrane region" description="Helical" evidence="9">
    <location>
        <begin position="174"/>
        <end position="190"/>
    </location>
</feature>
<dbReference type="AlphaFoldDB" id="A0AA39LG74"/>
<feature type="transmembrane region" description="Helical" evidence="9">
    <location>
        <begin position="303"/>
        <end position="327"/>
    </location>
</feature>
<name>A0AA39LG74_9BILA</name>
<keyword evidence="11" id="KW-1185">Reference proteome</keyword>
<evidence type="ECO:0000256" key="7">
    <source>
        <dbReference type="ARBA" id="ARBA00049458"/>
    </source>
</evidence>
<comment type="subcellular location">
    <subcellularLocation>
        <location evidence="1">Membrane</location>
        <topology evidence="1">Multi-pass membrane protein</topology>
    </subcellularLocation>
</comment>
<keyword evidence="3 9" id="KW-0812">Transmembrane</keyword>
<feature type="transmembrane region" description="Helical" evidence="9">
    <location>
        <begin position="250"/>
        <end position="267"/>
    </location>
</feature>
<gene>
    <name evidence="10" type="ORF">QR680_001521</name>
</gene>
<sequence length="390" mass="43732">MSFVRNSFFPYVALVALFYVQSSGFVKFHDNGYAYWKVLPVTTLGMFMYFFATVVPEKERRVHAFGLLLGALGDFLIGQFENGIVTGAIAFGTGHIFYLSTFARRIQKPTYALVGGILIYGIVLNHFCLMPNLGAHPMNTVILLVYSLILSSAVIISGSMYIEGTKEKMSSLGPMQMCLIYGAFVLLVYIETDRFMVDAPMLSALPVVVLGLMTLTVNMAAKPKLLTTLYFLLSAHGIYRMSTSRFYMEWSAMELGLANIFYLLSFINLLRKLWIYLAAVTSLYLVGFAYFCFADLFSSIPFLVLMLTFGATVISASMVCAGSVWRYSAQFTDARQASLMRFGGLMLNLTCTSAFLFSQFATRKHQMLWFMNVAHYVAQLLLCLANERTF</sequence>